<dbReference type="InterPro" id="IPR018105">
    <property type="entry name" value="Translational_control_tumour_p"/>
</dbReference>
<evidence type="ECO:0000256" key="2">
    <source>
        <dbReference type="SAM" id="MobiDB-lite"/>
    </source>
</evidence>
<dbReference type="Proteomes" id="UP001431209">
    <property type="component" value="Unassembled WGS sequence"/>
</dbReference>
<feature type="region of interest" description="Disordered" evidence="2">
    <location>
        <begin position="36"/>
        <end position="61"/>
    </location>
</feature>
<dbReference type="GO" id="GO:0005737">
    <property type="term" value="C:cytoplasm"/>
    <property type="evidence" value="ECO:0007669"/>
    <property type="project" value="TreeGrafter"/>
</dbReference>
<dbReference type="EMBL" id="JAOPGA020001597">
    <property type="protein sequence ID" value="KAL0489728.1"/>
    <property type="molecule type" value="Genomic_DNA"/>
</dbReference>
<sequence length="103" mass="11721">MLLYSDIFCDDELISDSYKMENIDDIVYKVESKKVKKGGDEDYGISNNAEEEEGGAGGSGASAEMVNEIVQSFNLNEIPYTKKEYLAHIKDYMKRLKEHLEKN</sequence>
<dbReference type="PROSITE" id="PS51797">
    <property type="entry name" value="TCTP_3"/>
    <property type="match status" value="1"/>
</dbReference>
<comment type="similarity">
    <text evidence="1">Belongs to the TCTP family.</text>
</comment>
<comment type="caution">
    <text evidence="4">The sequence shown here is derived from an EMBL/GenBank/DDBJ whole genome shotgun (WGS) entry which is preliminary data.</text>
</comment>
<proteinExistence type="inferred from homology"/>
<dbReference type="InterPro" id="IPR011323">
    <property type="entry name" value="Mss4/transl-control_tumour"/>
</dbReference>
<protein>
    <recommendedName>
        <fullName evidence="3">TCTP domain-containing protein</fullName>
    </recommendedName>
</protein>
<dbReference type="Gene3D" id="2.170.150.10">
    <property type="entry name" value="Metal Binding Protein, Guanine Nucleotide Exchange Factor, Chain A"/>
    <property type="match status" value="1"/>
</dbReference>
<dbReference type="PANTHER" id="PTHR11991">
    <property type="entry name" value="TRANSLATIONALLY CONTROLLED TUMOR PROTEIN-RELATED"/>
    <property type="match status" value="1"/>
</dbReference>
<organism evidence="4 5">
    <name type="scientific">Acrasis kona</name>
    <dbReference type="NCBI Taxonomy" id="1008807"/>
    <lineage>
        <taxon>Eukaryota</taxon>
        <taxon>Discoba</taxon>
        <taxon>Heterolobosea</taxon>
        <taxon>Tetramitia</taxon>
        <taxon>Eutetramitia</taxon>
        <taxon>Acrasidae</taxon>
        <taxon>Acrasis</taxon>
    </lineage>
</organism>
<dbReference type="GO" id="GO:0005509">
    <property type="term" value="F:calcium ion binding"/>
    <property type="evidence" value="ECO:0007669"/>
    <property type="project" value="TreeGrafter"/>
</dbReference>
<dbReference type="Pfam" id="PF00838">
    <property type="entry name" value="TCTP"/>
    <property type="match status" value="1"/>
</dbReference>
<accession>A0AAW2ZL70</accession>
<dbReference type="PRINTS" id="PR01653">
    <property type="entry name" value="TCTPROTEIN"/>
</dbReference>
<reference evidence="4 5" key="1">
    <citation type="submission" date="2024-03" db="EMBL/GenBank/DDBJ databases">
        <title>The Acrasis kona genome and developmental transcriptomes reveal deep origins of eukaryotic multicellular pathways.</title>
        <authorList>
            <person name="Sheikh S."/>
            <person name="Fu C.-J."/>
            <person name="Brown M.W."/>
            <person name="Baldauf S.L."/>
        </authorList>
    </citation>
    <scope>NUCLEOTIDE SEQUENCE [LARGE SCALE GENOMIC DNA]</scope>
    <source>
        <strain evidence="4 5">ATCC MYA-3509</strain>
    </source>
</reference>
<dbReference type="SUPFAM" id="SSF51316">
    <property type="entry name" value="Mss4-like"/>
    <property type="match status" value="1"/>
</dbReference>
<dbReference type="InterPro" id="IPR011057">
    <property type="entry name" value="Mss4-like_sf"/>
</dbReference>
<evidence type="ECO:0000313" key="5">
    <source>
        <dbReference type="Proteomes" id="UP001431209"/>
    </source>
</evidence>
<name>A0AAW2ZL70_9EUKA</name>
<keyword evidence="5" id="KW-1185">Reference proteome</keyword>
<dbReference type="InterPro" id="IPR034737">
    <property type="entry name" value="TCTP"/>
</dbReference>
<evidence type="ECO:0000313" key="4">
    <source>
        <dbReference type="EMBL" id="KAL0489728.1"/>
    </source>
</evidence>
<dbReference type="PANTHER" id="PTHR11991:SF0">
    <property type="entry name" value="TRANSLATIONALLY-CONTROLLED TUMOR PROTEIN"/>
    <property type="match status" value="1"/>
</dbReference>
<evidence type="ECO:0000259" key="3">
    <source>
        <dbReference type="PROSITE" id="PS51797"/>
    </source>
</evidence>
<feature type="domain" description="TCTP" evidence="3">
    <location>
        <begin position="1"/>
        <end position="103"/>
    </location>
</feature>
<evidence type="ECO:0000256" key="1">
    <source>
        <dbReference type="PROSITE-ProRule" id="PRU01133"/>
    </source>
</evidence>
<gene>
    <name evidence="4" type="ORF">AKO1_011567</name>
</gene>
<dbReference type="AlphaFoldDB" id="A0AAW2ZL70"/>